<proteinExistence type="predicted"/>
<name>A0AAN6GPI4_9BASI</name>
<evidence type="ECO:0000313" key="3">
    <source>
        <dbReference type="Proteomes" id="UP001176517"/>
    </source>
</evidence>
<evidence type="ECO:0000313" key="2">
    <source>
        <dbReference type="EMBL" id="KAK0547233.1"/>
    </source>
</evidence>
<feature type="signal peptide" evidence="1">
    <location>
        <begin position="1"/>
        <end position="19"/>
    </location>
</feature>
<comment type="caution">
    <text evidence="2">The sequence shown here is derived from an EMBL/GenBank/DDBJ whole genome shotgun (WGS) entry which is preliminary data.</text>
</comment>
<feature type="chain" id="PRO_5042913421" evidence="1">
    <location>
        <begin position="20"/>
        <end position="229"/>
    </location>
</feature>
<organism evidence="2 3">
    <name type="scientific">Tilletia horrida</name>
    <dbReference type="NCBI Taxonomy" id="155126"/>
    <lineage>
        <taxon>Eukaryota</taxon>
        <taxon>Fungi</taxon>
        <taxon>Dikarya</taxon>
        <taxon>Basidiomycota</taxon>
        <taxon>Ustilaginomycotina</taxon>
        <taxon>Exobasidiomycetes</taxon>
        <taxon>Tilletiales</taxon>
        <taxon>Tilletiaceae</taxon>
        <taxon>Tilletia</taxon>
    </lineage>
</organism>
<sequence length="229" mass="24950">MRTTAILSGLAALLATSSAAPLDARGPLNAITCTGQTITGTLVVRNPDQSTHVASFVKGDTDTHGRLKLTTKYQGVPAPTSQRWKFSVCNSAEYIYGGRKRDEEPESTEYTGFLSPYNHPNKALAVGDNYRHDASDGTEYDLVSDDKADSRFTYQSLTEFFSLYHNTSDTGDFYTLAYGGREGGLTAGFGYSPISVRSGNSIFVRMKSVETGELALFANYYGYALELHP</sequence>
<protein>
    <submittedName>
        <fullName evidence="2">Uncharacterized protein</fullName>
    </submittedName>
</protein>
<accession>A0AAN6GPI4</accession>
<keyword evidence="1" id="KW-0732">Signal</keyword>
<evidence type="ECO:0000256" key="1">
    <source>
        <dbReference type="SAM" id="SignalP"/>
    </source>
</evidence>
<dbReference type="Proteomes" id="UP001176517">
    <property type="component" value="Unassembled WGS sequence"/>
</dbReference>
<dbReference type="EMBL" id="JAPDMZ010000167">
    <property type="protein sequence ID" value="KAK0547233.1"/>
    <property type="molecule type" value="Genomic_DNA"/>
</dbReference>
<gene>
    <name evidence="2" type="ORF">OC846_004932</name>
</gene>
<dbReference type="AlphaFoldDB" id="A0AAN6GPI4"/>
<keyword evidence="3" id="KW-1185">Reference proteome</keyword>
<reference evidence="2" key="1">
    <citation type="journal article" date="2023" name="PhytoFront">
        <title>Draft Genome Resources of Seven Strains of Tilletia horrida, Causal Agent of Kernel Smut of Rice.</title>
        <authorList>
            <person name="Khanal S."/>
            <person name="Antony Babu S."/>
            <person name="Zhou X.G."/>
        </authorList>
    </citation>
    <scope>NUCLEOTIDE SEQUENCE</scope>
    <source>
        <strain evidence="2">TX6</strain>
    </source>
</reference>